<dbReference type="InterPro" id="IPR052179">
    <property type="entry name" value="DD-CPase-like"/>
</dbReference>
<dbReference type="PANTHER" id="PTHR34385:SF1">
    <property type="entry name" value="PEPTIDOGLYCAN L-ALANYL-D-GLUTAMATE ENDOPEPTIDASE CWLK"/>
    <property type="match status" value="1"/>
</dbReference>
<name>A0ABS4XAL9_9MICC</name>
<accession>A0ABS4XAL9</accession>
<comment type="caution">
    <text evidence="3">The sequence shown here is derived from an EMBL/GenBank/DDBJ whole genome shotgun (WGS) entry which is preliminary data.</text>
</comment>
<keyword evidence="4" id="KW-1185">Reference proteome</keyword>
<dbReference type="PROSITE" id="PS51781">
    <property type="entry name" value="SH3B"/>
    <property type="match status" value="1"/>
</dbReference>
<dbReference type="SUPFAM" id="SSF55166">
    <property type="entry name" value="Hedgehog/DD-peptidase"/>
    <property type="match status" value="1"/>
</dbReference>
<dbReference type="InterPro" id="IPR058193">
    <property type="entry name" value="VanY/YodJ_core_dom"/>
</dbReference>
<feature type="signal peptide" evidence="1">
    <location>
        <begin position="1"/>
        <end position="33"/>
    </location>
</feature>
<keyword evidence="1" id="KW-0732">Signal</keyword>
<dbReference type="InterPro" id="IPR003646">
    <property type="entry name" value="SH3-like_bac-type"/>
</dbReference>
<evidence type="ECO:0000256" key="1">
    <source>
        <dbReference type="SAM" id="SignalP"/>
    </source>
</evidence>
<organism evidence="3 4">
    <name type="scientific">Paeniglutamicibacter kerguelensis</name>
    <dbReference type="NCBI Taxonomy" id="254788"/>
    <lineage>
        <taxon>Bacteria</taxon>
        <taxon>Bacillati</taxon>
        <taxon>Actinomycetota</taxon>
        <taxon>Actinomycetes</taxon>
        <taxon>Micrococcales</taxon>
        <taxon>Micrococcaceae</taxon>
        <taxon>Paeniglutamicibacter</taxon>
    </lineage>
</organism>
<dbReference type="InterPro" id="IPR003709">
    <property type="entry name" value="VanY-like_core_dom"/>
</dbReference>
<evidence type="ECO:0000313" key="3">
    <source>
        <dbReference type="EMBL" id="MBP2385517.1"/>
    </source>
</evidence>
<sequence length="312" mass="33844">MRKHLKIPALLATATLSLTMGFAAAPASASASAQSLAPASLTLTPQLAKKPAPPRNPKKFNVLVNKTYPLAPKTYAPKTTTIPGTNGIRLQTTTATAYKKLAAAAKKDGVKIKLTSGYRSYSSQKKIVDQYTRWYGPTKALSLAAKPGTSEHQTGLSLDVGNFNKACALQDCFENTPVGKWMAKNAPKYGFVLRYPKGQQNVTGYSYEPWHFRYVGTTQARTMAKKKSKTLEHYYGVASTPKTTTKPVTSVKPSTKTATQNVNLRKSATTASESLTVVKKSTKVRLTGKASGVWVQVKVGTRTGWMSSQYLR</sequence>
<dbReference type="InterPro" id="IPR009045">
    <property type="entry name" value="Zn_M74/Hedgehog-like"/>
</dbReference>
<dbReference type="Gene3D" id="2.30.30.40">
    <property type="entry name" value="SH3 Domains"/>
    <property type="match status" value="1"/>
</dbReference>
<dbReference type="CDD" id="cd14852">
    <property type="entry name" value="LD-carboxypeptidase"/>
    <property type="match status" value="1"/>
</dbReference>
<gene>
    <name evidence="3" type="ORF">JOF47_001028</name>
</gene>
<dbReference type="Pfam" id="PF02557">
    <property type="entry name" value="VanY"/>
    <property type="match status" value="1"/>
</dbReference>
<dbReference type="Gene3D" id="3.30.1380.10">
    <property type="match status" value="1"/>
</dbReference>
<protein>
    <submittedName>
        <fullName evidence="3">LAS superfamily LD-carboxypeptidase LdcB</fullName>
    </submittedName>
</protein>
<dbReference type="RefSeq" id="WP_209996360.1">
    <property type="nucleotide sequence ID" value="NZ_BAAAJY010000007.1"/>
</dbReference>
<feature type="domain" description="SH3b" evidence="2">
    <location>
        <begin position="251"/>
        <end position="312"/>
    </location>
</feature>
<proteinExistence type="predicted"/>
<evidence type="ECO:0000259" key="2">
    <source>
        <dbReference type="PROSITE" id="PS51781"/>
    </source>
</evidence>
<dbReference type="Proteomes" id="UP001296993">
    <property type="component" value="Unassembled WGS sequence"/>
</dbReference>
<dbReference type="EMBL" id="JAGIOF010000001">
    <property type="protein sequence ID" value="MBP2385517.1"/>
    <property type="molecule type" value="Genomic_DNA"/>
</dbReference>
<feature type="chain" id="PRO_5046386742" evidence="1">
    <location>
        <begin position="34"/>
        <end position="312"/>
    </location>
</feature>
<reference evidence="3 4" key="1">
    <citation type="submission" date="2021-03" db="EMBL/GenBank/DDBJ databases">
        <title>Sequencing the genomes of 1000 actinobacteria strains.</title>
        <authorList>
            <person name="Klenk H.-P."/>
        </authorList>
    </citation>
    <scope>NUCLEOTIDE SEQUENCE [LARGE SCALE GENOMIC DNA]</scope>
    <source>
        <strain evidence="3 4">DSM 15797</strain>
    </source>
</reference>
<dbReference type="PANTHER" id="PTHR34385">
    <property type="entry name" value="D-ALANYL-D-ALANINE CARBOXYPEPTIDASE"/>
    <property type="match status" value="1"/>
</dbReference>
<evidence type="ECO:0000313" key="4">
    <source>
        <dbReference type="Proteomes" id="UP001296993"/>
    </source>
</evidence>
<dbReference type="Pfam" id="PF08239">
    <property type="entry name" value="SH3_3"/>
    <property type="match status" value="1"/>
</dbReference>